<sequence length="92" mass="10130">MTLLYPPPVGVTASVSMTGKRELLDLHTHAQVPPFPASDDEDDGAQGNFRFVVLTYAAGLKVLQVHMNGRPALSMTSLLFVHHWRGESEKSR</sequence>
<organism evidence="1 2">
    <name type="scientific">Pseudomonas chlororaphis subsp. aurantiaca</name>
    <dbReference type="NCBI Taxonomy" id="86192"/>
    <lineage>
        <taxon>Bacteria</taxon>
        <taxon>Pseudomonadati</taxon>
        <taxon>Pseudomonadota</taxon>
        <taxon>Gammaproteobacteria</taxon>
        <taxon>Pseudomonadales</taxon>
        <taxon>Pseudomonadaceae</taxon>
        <taxon>Pseudomonas</taxon>
    </lineage>
</organism>
<comment type="caution">
    <text evidence="1">The sequence shown here is derived from an EMBL/GenBank/DDBJ whole genome shotgun (WGS) entry which is preliminary data.</text>
</comment>
<dbReference type="EMBL" id="JAEEFW010000001">
    <property type="protein sequence ID" value="MBU4631582.1"/>
    <property type="molecule type" value="Genomic_DNA"/>
</dbReference>
<dbReference type="AlphaFoldDB" id="A0AAJ1E0X0"/>
<evidence type="ECO:0000313" key="1">
    <source>
        <dbReference type="EMBL" id="MBU4631582.1"/>
    </source>
</evidence>
<protein>
    <submittedName>
        <fullName evidence="1">Uncharacterized protein</fullName>
    </submittedName>
</protein>
<dbReference type="RefSeq" id="WP_124308610.1">
    <property type="nucleotide sequence ID" value="NZ_CP027715.1"/>
</dbReference>
<reference evidence="1" key="1">
    <citation type="submission" date="2020-12" db="EMBL/GenBank/DDBJ databases">
        <title>Generalized mutagenesis with transposon Tn5. A laboratory procedure for the identification of genes responsible for a bacterial phenotype and its regulation, illustrated with phenazine production in Pseudomonas chlororaphis.</title>
        <authorList>
            <person name="Muzio F."/>
            <person name="Sobrero P."/>
            <person name="Agaras B."/>
            <person name="Valverde C."/>
        </authorList>
    </citation>
    <scope>NUCLEOTIDE SEQUENCE</scope>
    <source>
        <strain evidence="1">SMMP3</strain>
    </source>
</reference>
<name>A0AAJ1E0X0_9PSED</name>
<evidence type="ECO:0000313" key="2">
    <source>
        <dbReference type="Proteomes" id="UP000787568"/>
    </source>
</evidence>
<accession>A0AAJ1E0X0</accession>
<gene>
    <name evidence="1" type="ORF">I8747_02025</name>
</gene>
<proteinExistence type="predicted"/>
<dbReference type="Proteomes" id="UP000787568">
    <property type="component" value="Unassembled WGS sequence"/>
</dbReference>